<dbReference type="SUPFAM" id="SSF48371">
    <property type="entry name" value="ARM repeat"/>
    <property type="match status" value="1"/>
</dbReference>
<dbReference type="Proteomes" id="UP000284243">
    <property type="component" value="Unassembled WGS sequence"/>
</dbReference>
<protein>
    <submittedName>
        <fullName evidence="1">HEAT repeat domain-containing protein</fullName>
    </submittedName>
</protein>
<dbReference type="EMBL" id="QRYC01000007">
    <property type="protein sequence ID" value="RGU57012.1"/>
    <property type="molecule type" value="Genomic_DNA"/>
</dbReference>
<dbReference type="InterPro" id="IPR016024">
    <property type="entry name" value="ARM-type_fold"/>
</dbReference>
<proteinExistence type="predicted"/>
<comment type="caution">
    <text evidence="1">The sequence shown here is derived from an EMBL/GenBank/DDBJ whole genome shotgun (WGS) entry which is preliminary data.</text>
</comment>
<dbReference type="RefSeq" id="WP_118160213.1">
    <property type="nucleotide sequence ID" value="NZ_QRYC01000007.1"/>
</dbReference>
<gene>
    <name evidence="1" type="ORF">DWW57_07420</name>
</gene>
<sequence>MKNWIFIFMISMITLPGYGKVKVQKPKMKHPTAFAILVDEVTYEKIPGAIEAYRDAIEKDGLSAYIVSGNWESPDQVRKEIVALSRRKPVLEGIVLVGDIPVAMIRNAQHLTTAFKMDEEAFPFIESSVPSDRFYDDLHLTFDFIRRDSVHPDYFYYKLREDSPQQLQPALYSGRIKYPEAKGEDKYKAIAEYLYKVVREKQETNELDCFTSFTGNAYNSECLLAWMDERLALEENFPLAWKNSRTAKFLNFRMADYMKFHLFDELQRDELDVMLFHEHGAPDQQYICEGPAPVGMNGYVKGIKAAIYNEVRKEVRKGKGTPEEIQDYFIQEYDLEKHFFDDLYHPELLKADSIANANTGIVLEDLKQMNTYPRFVMFDACYNGSFHLPGYVAGYYIFNDGKTIVAQGNSRNVLQDRWTIEMIGLLSQGIRVGQWNRLIATLEGHIIGDPTFRFSVAVPHTLALDIVKNPADRQLWEKYSRSAIPDVQSLAWRMLADQDERHELSPRLLKLFRESPCNSVRMEALKLLSRYANDDFVEAIRLGLYDAYELIRRNAAAYAGKCGDPRLIGDVVRVWLNTPESERVNDVLQSALYLLPVEKVTEELKTLQKSATTVTPFALRQRQIGEMIGKLTDKKQNRWLDYAEIPKATLSLKKQISMIRYIRNNPFHFNVEAYLKLLGNEAYDKEVRIHMAEALGWFNYSYRRDEIRTAMEKMLEKGGLPETVQREVCQTINRLK</sequence>
<accession>A0A412TT32</accession>
<evidence type="ECO:0000313" key="1">
    <source>
        <dbReference type="EMBL" id="RGU57012.1"/>
    </source>
</evidence>
<name>A0A412TT32_9BACT</name>
<dbReference type="Gene3D" id="1.25.10.10">
    <property type="entry name" value="Leucine-rich Repeat Variant"/>
    <property type="match status" value="1"/>
</dbReference>
<dbReference type="InterPro" id="IPR011989">
    <property type="entry name" value="ARM-like"/>
</dbReference>
<dbReference type="AlphaFoldDB" id="A0A412TT32"/>
<evidence type="ECO:0000313" key="2">
    <source>
        <dbReference type="Proteomes" id="UP000284243"/>
    </source>
</evidence>
<organism evidence="1 2">
    <name type="scientific">Odoribacter splanchnicus</name>
    <dbReference type="NCBI Taxonomy" id="28118"/>
    <lineage>
        <taxon>Bacteria</taxon>
        <taxon>Pseudomonadati</taxon>
        <taxon>Bacteroidota</taxon>
        <taxon>Bacteroidia</taxon>
        <taxon>Bacteroidales</taxon>
        <taxon>Odoribacteraceae</taxon>
        <taxon>Odoribacter</taxon>
    </lineage>
</organism>
<reference evidence="1 2" key="1">
    <citation type="submission" date="2018-08" db="EMBL/GenBank/DDBJ databases">
        <title>A genome reference for cultivated species of the human gut microbiota.</title>
        <authorList>
            <person name="Zou Y."/>
            <person name="Xue W."/>
            <person name="Luo G."/>
        </authorList>
    </citation>
    <scope>NUCLEOTIDE SEQUENCE [LARGE SCALE GENOMIC DNA]</scope>
    <source>
        <strain evidence="1 2">AF16-14</strain>
    </source>
</reference>